<sequence length="1108" mass="123785">MKLSPSMVLRPVCLFIALGLVVLLIPNLVITAWYITTSRIEHTVKLISIAAHNQSRLSIETRGKLLLPLNSSTVDVARVLSSYLNGSELSFSTVETKVAPHLFLIFLAVPDLTQISYIGVDGILFSYYKHHNQTLVVYSNTSNSSLGSTQNATIVHHWYTQLVDHETGKRVGQALTLNSVAIVNEAWFQEALNRKNGYASLRTAWIEAKDLLFLHTVSINGKGVISLGFPAIALRSLFSDIYLYGGYLYLATRDGKVLTQTGPPNTNIIFDNKMVSIQIMKPNSDLVGRVFNISCEPQNCTLQAFGVNVWGLKYTLYCGLLELGGVQLVYVYSFPQKGLLDLIHGDNKLSFLLLLVMLASVVLSIVFFVLFIVRAARREIFLCGALIKQMEATQQAERKSMNKSLAFARANHDVRNSLSAITTSIELCCHEVAPDSDLKRNLIQMDANAMDLLRILDSVLDTSKIEVGKMQLEEEEFNLAKLLEDVVDLFYPIGVKKGIDVILDSYDGSLFKFSLVKGDRGKLRQILCNLLSNAVKFTSEGHVSVRSWAKKPSLENCILASKRGGFWSCFSRLIYKSNKAYDKLGSLHPVQQNPNFTEFVFEVDDTGKGIPKEKQESVFENFVQVKETDLGQEGIGLGLGIVQSLVRLMGGEIVIENKGIGEKGTCFKFNIFLATSGTTTVPVVQEEDTKLQGDHLNDSYQLGYNIWNQSPRSEGSHVVLLIQGDERRRISQKLMESLGIKVSVLSRWEHLSPTLQRMKNKLRLIHYSSSGKSELGSLSDSLGNSPSYNPNVGVRDGCASIKDGSDYILPLHIRASFRSALNFLLIVIDVSAGPFLDMRSVVANFNKELYNHTQCMVVWLNKSITCDPDLRSIKENMLASYEQIVSQPFHGSSLYRVLSLLPEFGGTIQFHLPKPRREATLEVTQPSRDPSLSPEQIHAETNCGILQQHHKKPLSGKNILIVEDSAVLRRLNSSLISRLGAVVEFCENGEEAVDRVFEALSKTYQREQGPSVVLPYDYIFMDCEMPIMDGYEATRQIRMEEKRYGIHIPIIALTAHATSEEKAKTKQAGMDLHITKPVKGESLLDVIRMIDMRNLLSYNQRQPICYTK</sequence>
<evidence type="ECO:0000313" key="11">
    <source>
        <dbReference type="RefSeq" id="XP_010247780.1"/>
    </source>
</evidence>
<comment type="catalytic activity">
    <reaction evidence="1">
        <text>ATP + protein L-histidine = ADP + protein N-phospho-L-histidine.</text>
        <dbReference type="EC" id="2.7.13.3"/>
    </reaction>
</comment>
<dbReference type="eggNOG" id="KOG0519">
    <property type="taxonomic scope" value="Eukaryota"/>
</dbReference>
<dbReference type="PANTHER" id="PTHR43719">
    <property type="entry name" value="TWO-COMPONENT HISTIDINE KINASE"/>
    <property type="match status" value="1"/>
</dbReference>
<evidence type="ECO:0000259" key="7">
    <source>
        <dbReference type="PROSITE" id="PS50110"/>
    </source>
</evidence>
<dbReference type="Pfam" id="PF00072">
    <property type="entry name" value="Response_reg"/>
    <property type="match status" value="1"/>
</dbReference>
<dbReference type="CDD" id="cd17546">
    <property type="entry name" value="REC_hyHK_CKI1_RcsC-like"/>
    <property type="match status" value="1"/>
</dbReference>
<dbReference type="InterPro" id="IPR036890">
    <property type="entry name" value="HATPase_C_sf"/>
</dbReference>
<dbReference type="RefSeq" id="XP_010247780.1">
    <property type="nucleotide sequence ID" value="XM_010249478.2"/>
</dbReference>
<keyword evidence="5" id="KW-0812">Transmembrane</keyword>
<dbReference type="OMA" id="HCILYVH"/>
<dbReference type="InterPro" id="IPR011006">
    <property type="entry name" value="CheY-like_superfamily"/>
</dbReference>
<evidence type="ECO:0000313" key="12">
    <source>
        <dbReference type="RefSeq" id="XP_019052109.1"/>
    </source>
</evidence>
<dbReference type="InterPro" id="IPR005467">
    <property type="entry name" value="His_kinase_dom"/>
</dbReference>
<dbReference type="InterPro" id="IPR036097">
    <property type="entry name" value="HisK_dim/P_sf"/>
</dbReference>
<keyword evidence="8" id="KW-1185">Reference proteome</keyword>
<dbReference type="SUPFAM" id="SSF47384">
    <property type="entry name" value="Homodimeric domain of signal transducing histidine kinase"/>
    <property type="match status" value="1"/>
</dbReference>
<dbReference type="Proteomes" id="UP000189703">
    <property type="component" value="Unplaced"/>
</dbReference>
<dbReference type="InterPro" id="IPR001789">
    <property type="entry name" value="Sig_transdc_resp-reg_receiver"/>
</dbReference>
<dbReference type="PROSITE" id="PS50110">
    <property type="entry name" value="RESPONSE_REGULATORY"/>
    <property type="match status" value="1"/>
</dbReference>
<dbReference type="OrthoDB" id="60033at2759"/>
<dbReference type="STRING" id="4432.A0A1U8PZY2"/>
<evidence type="ECO:0000259" key="6">
    <source>
        <dbReference type="PROSITE" id="PS50109"/>
    </source>
</evidence>
<dbReference type="Gene3D" id="3.40.50.2300">
    <property type="match status" value="1"/>
</dbReference>
<dbReference type="InterPro" id="IPR003661">
    <property type="entry name" value="HisK_dim/P_dom"/>
</dbReference>
<dbReference type="EC" id="2.7.13.3" evidence="2"/>
<feature type="domain" description="Response regulatory" evidence="7">
    <location>
        <begin position="958"/>
        <end position="1091"/>
    </location>
</feature>
<dbReference type="SMART" id="SM00448">
    <property type="entry name" value="REC"/>
    <property type="match status" value="1"/>
</dbReference>
<evidence type="ECO:0000256" key="1">
    <source>
        <dbReference type="ARBA" id="ARBA00000085"/>
    </source>
</evidence>
<feature type="domain" description="Histidine kinase" evidence="6">
    <location>
        <begin position="409"/>
        <end position="675"/>
    </location>
</feature>
<dbReference type="PANTHER" id="PTHR43719:SF75">
    <property type="entry name" value="HISTIDINE KINASE CKI1"/>
    <property type="match status" value="1"/>
</dbReference>
<evidence type="ECO:0000256" key="5">
    <source>
        <dbReference type="SAM" id="Phobius"/>
    </source>
</evidence>
<dbReference type="SUPFAM" id="SSF52172">
    <property type="entry name" value="CheY-like"/>
    <property type="match status" value="1"/>
</dbReference>
<evidence type="ECO:0000313" key="10">
    <source>
        <dbReference type="RefSeq" id="XP_010247779.1"/>
    </source>
</evidence>
<feature type="modified residue" description="4-aspartylphosphate" evidence="4">
    <location>
        <position position="1022"/>
    </location>
</feature>
<organism evidence="8 12">
    <name type="scientific">Nelumbo nucifera</name>
    <name type="common">Sacred lotus</name>
    <dbReference type="NCBI Taxonomy" id="4432"/>
    <lineage>
        <taxon>Eukaryota</taxon>
        <taxon>Viridiplantae</taxon>
        <taxon>Streptophyta</taxon>
        <taxon>Embryophyta</taxon>
        <taxon>Tracheophyta</taxon>
        <taxon>Spermatophyta</taxon>
        <taxon>Magnoliopsida</taxon>
        <taxon>Proteales</taxon>
        <taxon>Nelumbonaceae</taxon>
        <taxon>Nelumbo</taxon>
    </lineage>
</organism>
<dbReference type="PROSITE" id="PS50109">
    <property type="entry name" value="HIS_KIN"/>
    <property type="match status" value="1"/>
</dbReference>
<keyword evidence="9 10" id="KW-0808">Transferase</keyword>
<dbReference type="SMART" id="SM00387">
    <property type="entry name" value="HATPase_c"/>
    <property type="match status" value="1"/>
</dbReference>
<dbReference type="RefSeq" id="XP_010247778.1">
    <property type="nucleotide sequence ID" value="XM_010249476.2"/>
</dbReference>
<dbReference type="RefSeq" id="XP_019052109.1">
    <property type="nucleotide sequence ID" value="XM_019196564.1"/>
</dbReference>
<keyword evidence="5" id="KW-1133">Transmembrane helix</keyword>
<dbReference type="RefSeq" id="XP_010247779.1">
    <property type="nucleotide sequence ID" value="XM_010249477.1"/>
</dbReference>
<proteinExistence type="predicted"/>
<name>A0A1U8PZY2_NELNU</name>
<dbReference type="AlphaFoldDB" id="A0A1U8PZY2"/>
<reference evidence="9 10" key="1">
    <citation type="submission" date="2025-04" db="UniProtKB">
        <authorList>
            <consortium name="RefSeq"/>
        </authorList>
    </citation>
    <scope>IDENTIFICATION</scope>
</reference>
<dbReference type="CDD" id="cd00082">
    <property type="entry name" value="HisKA"/>
    <property type="match status" value="1"/>
</dbReference>
<keyword evidence="9 10" id="KW-0418">Kinase</keyword>
<keyword evidence="5" id="KW-0472">Membrane</keyword>
<dbReference type="Pfam" id="PF02518">
    <property type="entry name" value="HATPase_c"/>
    <property type="match status" value="1"/>
</dbReference>
<gene>
    <name evidence="9 10 11 12" type="primary">LOC104590735</name>
</gene>
<evidence type="ECO:0000313" key="9">
    <source>
        <dbReference type="RefSeq" id="XP_010247778.1"/>
    </source>
</evidence>
<accession>A0A1U8PZY2</accession>
<dbReference type="Gene3D" id="1.10.287.130">
    <property type="match status" value="1"/>
</dbReference>
<dbReference type="SUPFAM" id="SSF55874">
    <property type="entry name" value="ATPase domain of HSP90 chaperone/DNA topoisomerase II/histidine kinase"/>
    <property type="match status" value="1"/>
</dbReference>
<dbReference type="Gene3D" id="3.30.565.10">
    <property type="entry name" value="Histidine kinase-like ATPase, C-terminal domain"/>
    <property type="match status" value="1"/>
</dbReference>
<protein>
    <recommendedName>
        <fullName evidence="2">histidine kinase</fullName>
        <ecNumber evidence="2">2.7.13.3</ecNumber>
    </recommendedName>
</protein>
<dbReference type="InterPro" id="IPR050956">
    <property type="entry name" value="2C_system_His_kinase"/>
</dbReference>
<keyword evidence="3 4" id="KW-0597">Phosphoprotein</keyword>
<dbReference type="GeneID" id="104590735"/>
<dbReference type="InterPro" id="IPR004358">
    <property type="entry name" value="Sig_transdc_His_kin-like_C"/>
</dbReference>
<evidence type="ECO:0000256" key="4">
    <source>
        <dbReference type="PROSITE-ProRule" id="PRU00169"/>
    </source>
</evidence>
<dbReference type="PRINTS" id="PR00344">
    <property type="entry name" value="BCTRLSENSOR"/>
</dbReference>
<dbReference type="GO" id="GO:0000155">
    <property type="term" value="F:phosphorelay sensor kinase activity"/>
    <property type="evidence" value="ECO:0007669"/>
    <property type="project" value="InterPro"/>
</dbReference>
<evidence type="ECO:0000256" key="3">
    <source>
        <dbReference type="ARBA" id="ARBA00022553"/>
    </source>
</evidence>
<dbReference type="InterPro" id="IPR003594">
    <property type="entry name" value="HATPase_dom"/>
</dbReference>
<feature type="transmembrane region" description="Helical" evidence="5">
    <location>
        <begin position="352"/>
        <end position="373"/>
    </location>
</feature>
<evidence type="ECO:0000313" key="8">
    <source>
        <dbReference type="Proteomes" id="UP000189703"/>
    </source>
</evidence>
<dbReference type="KEGG" id="nnu:104590735"/>
<evidence type="ECO:0000256" key="2">
    <source>
        <dbReference type="ARBA" id="ARBA00012438"/>
    </source>
</evidence>